<organism evidence="2 3">
    <name type="scientific">Pleurodeles waltl</name>
    <name type="common">Iberian ribbed newt</name>
    <dbReference type="NCBI Taxonomy" id="8319"/>
    <lineage>
        <taxon>Eukaryota</taxon>
        <taxon>Metazoa</taxon>
        <taxon>Chordata</taxon>
        <taxon>Craniata</taxon>
        <taxon>Vertebrata</taxon>
        <taxon>Euteleostomi</taxon>
        <taxon>Amphibia</taxon>
        <taxon>Batrachia</taxon>
        <taxon>Caudata</taxon>
        <taxon>Salamandroidea</taxon>
        <taxon>Salamandridae</taxon>
        <taxon>Pleurodelinae</taxon>
        <taxon>Pleurodeles</taxon>
    </lineage>
</organism>
<dbReference type="Proteomes" id="UP001066276">
    <property type="component" value="Chromosome 6"/>
</dbReference>
<gene>
    <name evidence="2" type="ORF">NDU88_008635</name>
</gene>
<dbReference type="EMBL" id="JANPWB010000010">
    <property type="protein sequence ID" value="KAJ1142308.1"/>
    <property type="molecule type" value="Genomic_DNA"/>
</dbReference>
<evidence type="ECO:0000313" key="2">
    <source>
        <dbReference type="EMBL" id="KAJ1142308.1"/>
    </source>
</evidence>
<feature type="region of interest" description="Disordered" evidence="1">
    <location>
        <begin position="34"/>
        <end position="87"/>
    </location>
</feature>
<dbReference type="AlphaFoldDB" id="A0AAV7QV33"/>
<keyword evidence="3" id="KW-1185">Reference proteome</keyword>
<proteinExistence type="predicted"/>
<reference evidence="2" key="1">
    <citation type="journal article" date="2022" name="bioRxiv">
        <title>Sequencing and chromosome-scale assembly of the giantPleurodeles waltlgenome.</title>
        <authorList>
            <person name="Brown T."/>
            <person name="Elewa A."/>
            <person name="Iarovenko S."/>
            <person name="Subramanian E."/>
            <person name="Araus A.J."/>
            <person name="Petzold A."/>
            <person name="Susuki M."/>
            <person name="Suzuki K.-i.T."/>
            <person name="Hayashi T."/>
            <person name="Toyoda A."/>
            <person name="Oliveira C."/>
            <person name="Osipova E."/>
            <person name="Leigh N.D."/>
            <person name="Simon A."/>
            <person name="Yun M.H."/>
        </authorList>
    </citation>
    <scope>NUCLEOTIDE SEQUENCE</scope>
    <source>
        <strain evidence="2">20211129_DDA</strain>
        <tissue evidence="2">Liver</tissue>
    </source>
</reference>
<name>A0AAV7QV33_PLEWA</name>
<comment type="caution">
    <text evidence="2">The sequence shown here is derived from an EMBL/GenBank/DDBJ whole genome shotgun (WGS) entry which is preliminary data.</text>
</comment>
<accession>A0AAV7QV33</accession>
<evidence type="ECO:0000313" key="3">
    <source>
        <dbReference type="Proteomes" id="UP001066276"/>
    </source>
</evidence>
<sequence>MANLLRWRSHRQGATDRAHDKIAIRHISGRGCGWNPNADSEEVSRVRRCNPGPPKRSEYDLIRRKLNGPVEEEQRRAMTGPAMAERR</sequence>
<evidence type="ECO:0000256" key="1">
    <source>
        <dbReference type="SAM" id="MobiDB-lite"/>
    </source>
</evidence>
<protein>
    <submittedName>
        <fullName evidence="2">Uncharacterized protein</fullName>
    </submittedName>
</protein>